<dbReference type="SUPFAM" id="SSF50486">
    <property type="entry name" value="FMT C-terminal domain-like"/>
    <property type="match status" value="1"/>
</dbReference>
<dbReference type="InterPro" id="IPR002376">
    <property type="entry name" value="Formyl_transf_N"/>
</dbReference>
<organism evidence="8 9">
    <name type="scientific">Muricaecibacterium torontonense</name>
    <dbReference type="NCBI Taxonomy" id="3032871"/>
    <lineage>
        <taxon>Bacteria</taxon>
        <taxon>Bacillati</taxon>
        <taxon>Actinomycetota</taxon>
        <taxon>Coriobacteriia</taxon>
        <taxon>Coriobacteriales</taxon>
        <taxon>Atopobiaceae</taxon>
        <taxon>Muricaecibacterium</taxon>
    </lineage>
</organism>
<dbReference type="InterPro" id="IPR036477">
    <property type="entry name" value="Formyl_transf_N_sf"/>
</dbReference>
<dbReference type="GO" id="GO:0004479">
    <property type="term" value="F:methionyl-tRNA formyltransferase activity"/>
    <property type="evidence" value="ECO:0007669"/>
    <property type="project" value="UniProtKB-UniRule"/>
</dbReference>
<dbReference type="GO" id="GO:0005829">
    <property type="term" value="C:cytosol"/>
    <property type="evidence" value="ECO:0007669"/>
    <property type="project" value="TreeGrafter"/>
</dbReference>
<dbReference type="PANTHER" id="PTHR11138:SF5">
    <property type="entry name" value="METHIONYL-TRNA FORMYLTRANSFERASE, MITOCHONDRIAL"/>
    <property type="match status" value="1"/>
</dbReference>
<dbReference type="InterPro" id="IPR005794">
    <property type="entry name" value="Fmt"/>
</dbReference>
<dbReference type="NCBIfam" id="TIGR00460">
    <property type="entry name" value="fmt"/>
    <property type="match status" value="1"/>
</dbReference>
<evidence type="ECO:0000313" key="8">
    <source>
        <dbReference type="EMBL" id="TGY61770.1"/>
    </source>
</evidence>
<comment type="catalytic activity">
    <reaction evidence="5">
        <text>L-methionyl-tRNA(fMet) + (6R)-10-formyltetrahydrofolate = N-formyl-L-methionyl-tRNA(fMet) + (6S)-5,6,7,8-tetrahydrofolate + H(+)</text>
        <dbReference type="Rhea" id="RHEA:24380"/>
        <dbReference type="Rhea" id="RHEA-COMP:9952"/>
        <dbReference type="Rhea" id="RHEA-COMP:9953"/>
        <dbReference type="ChEBI" id="CHEBI:15378"/>
        <dbReference type="ChEBI" id="CHEBI:57453"/>
        <dbReference type="ChEBI" id="CHEBI:78530"/>
        <dbReference type="ChEBI" id="CHEBI:78844"/>
        <dbReference type="ChEBI" id="CHEBI:195366"/>
        <dbReference type="EC" id="2.1.2.9"/>
    </reaction>
</comment>
<dbReference type="CDD" id="cd08646">
    <property type="entry name" value="FMT_core_Met-tRNA-FMT_N"/>
    <property type="match status" value="1"/>
</dbReference>
<evidence type="ECO:0000259" key="6">
    <source>
        <dbReference type="Pfam" id="PF00551"/>
    </source>
</evidence>
<dbReference type="SUPFAM" id="SSF53328">
    <property type="entry name" value="Formyltransferase"/>
    <property type="match status" value="1"/>
</dbReference>
<dbReference type="Gene3D" id="3.40.50.12230">
    <property type="match status" value="1"/>
</dbReference>
<evidence type="ECO:0000256" key="5">
    <source>
        <dbReference type="HAMAP-Rule" id="MF_00182"/>
    </source>
</evidence>
<dbReference type="OrthoDB" id="9802815at2"/>
<dbReference type="EMBL" id="SRYE01000004">
    <property type="protein sequence ID" value="TGY61770.1"/>
    <property type="molecule type" value="Genomic_DNA"/>
</dbReference>
<evidence type="ECO:0000313" key="9">
    <source>
        <dbReference type="Proteomes" id="UP000310263"/>
    </source>
</evidence>
<reference evidence="8 9" key="1">
    <citation type="submission" date="2019-04" db="EMBL/GenBank/DDBJ databases">
        <title>Microbes associate with the intestines of laboratory mice.</title>
        <authorList>
            <person name="Navarre W."/>
            <person name="Wong E."/>
            <person name="Huang K."/>
            <person name="Tropini C."/>
            <person name="Ng K."/>
            <person name="Yu B."/>
        </authorList>
    </citation>
    <scope>NUCLEOTIDE SEQUENCE [LARGE SCALE GENOMIC DNA]</scope>
    <source>
        <strain evidence="8 9">NM07_P-09</strain>
    </source>
</reference>
<evidence type="ECO:0000259" key="7">
    <source>
        <dbReference type="Pfam" id="PF02911"/>
    </source>
</evidence>
<protein>
    <recommendedName>
        <fullName evidence="2 5">Methionyl-tRNA formyltransferase</fullName>
        <ecNumber evidence="2 5">2.1.2.9</ecNumber>
    </recommendedName>
</protein>
<dbReference type="AlphaFoldDB" id="A0A4V3RR27"/>
<evidence type="ECO:0000256" key="1">
    <source>
        <dbReference type="ARBA" id="ARBA00010699"/>
    </source>
</evidence>
<dbReference type="InterPro" id="IPR041711">
    <property type="entry name" value="Met-tRNA-FMT_N"/>
</dbReference>
<comment type="caution">
    <text evidence="8">The sequence shown here is derived from an EMBL/GenBank/DDBJ whole genome shotgun (WGS) entry which is preliminary data.</text>
</comment>
<feature type="binding site" evidence="5">
    <location>
        <begin position="105"/>
        <end position="108"/>
    </location>
    <ligand>
        <name>(6S)-5,6,7,8-tetrahydrofolate</name>
        <dbReference type="ChEBI" id="CHEBI:57453"/>
    </ligand>
</feature>
<dbReference type="PANTHER" id="PTHR11138">
    <property type="entry name" value="METHIONYL-TRNA FORMYLTRANSFERASE"/>
    <property type="match status" value="1"/>
</dbReference>
<sequence length="307" mass="32734">MRVLFMGTPNFAVPSLEALNKNFDVVAAVTRPDAVRGRGKKLVPSPVKVAAQERQIPVIETSRITPEVLQQLKDLAPDVICVAAYGALLPDSVMEIAPTVNVHGSLLPRWRGAAPIQRAILAGDERAGVSIMQVVHELDAGDYSLTGSVEIADKPAPILMDELAQLGADLLVDALNAMEAGTLEWQAQDESLVTYAQKIAKQEMALDPALTAADNARKVQASMDAAPSRAVVAAKALRVMRARVSRQPEAANIAAGQVALVHKALLLGCSDGALELLEVKPDGKREMDAAAWARGLHDVKNATWEKI</sequence>
<gene>
    <name evidence="5" type="primary">fmt</name>
    <name evidence="8" type="ORF">E5334_07125</name>
</gene>
<dbReference type="HAMAP" id="MF_00182">
    <property type="entry name" value="Formyl_trans"/>
    <property type="match status" value="1"/>
</dbReference>
<keyword evidence="3 5" id="KW-0808">Transferase</keyword>
<evidence type="ECO:0000256" key="4">
    <source>
        <dbReference type="ARBA" id="ARBA00022917"/>
    </source>
</evidence>
<dbReference type="Pfam" id="PF00551">
    <property type="entry name" value="Formyl_trans_N"/>
    <property type="match status" value="1"/>
</dbReference>
<dbReference type="InterPro" id="IPR005793">
    <property type="entry name" value="Formyl_trans_C"/>
</dbReference>
<evidence type="ECO:0000256" key="2">
    <source>
        <dbReference type="ARBA" id="ARBA00012261"/>
    </source>
</evidence>
<accession>A0A4V3RR27</accession>
<dbReference type="InterPro" id="IPR011034">
    <property type="entry name" value="Formyl_transferase-like_C_sf"/>
</dbReference>
<dbReference type="EC" id="2.1.2.9" evidence="2 5"/>
<dbReference type="Pfam" id="PF02911">
    <property type="entry name" value="Formyl_trans_C"/>
    <property type="match status" value="1"/>
</dbReference>
<feature type="domain" description="Formyl transferase N-terminal" evidence="6">
    <location>
        <begin position="1"/>
        <end position="174"/>
    </location>
</feature>
<dbReference type="RefSeq" id="WP_136012902.1">
    <property type="nucleotide sequence ID" value="NZ_SRYE01000004.1"/>
</dbReference>
<name>A0A4V3RR27_9ACTN</name>
<proteinExistence type="inferred from homology"/>
<keyword evidence="4 5" id="KW-0648">Protein biosynthesis</keyword>
<feature type="domain" description="Formyl transferase C-terminal" evidence="7">
    <location>
        <begin position="199"/>
        <end position="296"/>
    </location>
</feature>
<comment type="similarity">
    <text evidence="1 5">Belongs to the Fmt family.</text>
</comment>
<dbReference type="Proteomes" id="UP000310263">
    <property type="component" value="Unassembled WGS sequence"/>
</dbReference>
<evidence type="ECO:0000256" key="3">
    <source>
        <dbReference type="ARBA" id="ARBA00022679"/>
    </source>
</evidence>
<comment type="function">
    <text evidence="5">Attaches a formyl group to the free amino group of methionyl-tRNA(fMet). The formyl group appears to play a dual role in the initiator identity of N-formylmethionyl-tRNA by promoting its recognition by IF2 and preventing the misappropriation of this tRNA by the elongation apparatus.</text>
</comment>
<keyword evidence="9" id="KW-1185">Reference proteome</keyword>